<dbReference type="PROSITE" id="PS50297">
    <property type="entry name" value="ANK_REP_REGION"/>
    <property type="match status" value="1"/>
</dbReference>
<evidence type="ECO:0000256" key="1">
    <source>
        <dbReference type="ARBA" id="ARBA00022737"/>
    </source>
</evidence>
<reference evidence="4 5" key="1">
    <citation type="submission" date="2024-11" db="EMBL/GenBank/DDBJ databases">
        <title>Chromosome-level genome assembly of Eucalyptus globulus Labill. provides insights into its genome evolution.</title>
        <authorList>
            <person name="Li X."/>
        </authorList>
    </citation>
    <scope>NUCLEOTIDE SEQUENCE [LARGE SCALE GENOMIC DNA]</scope>
    <source>
        <strain evidence="4">CL2024</strain>
        <tissue evidence="4">Fresh tender leaves</tissue>
    </source>
</reference>
<dbReference type="EMBL" id="JBJKBG010000002">
    <property type="protein sequence ID" value="KAL3752179.1"/>
    <property type="molecule type" value="Genomic_DNA"/>
</dbReference>
<dbReference type="Proteomes" id="UP001634007">
    <property type="component" value="Unassembled WGS sequence"/>
</dbReference>
<dbReference type="PANTHER" id="PTHR24171">
    <property type="entry name" value="ANKYRIN REPEAT DOMAIN-CONTAINING PROTEIN 39-RELATED"/>
    <property type="match status" value="1"/>
</dbReference>
<protein>
    <submittedName>
        <fullName evidence="4">Uncharacterized protein</fullName>
    </submittedName>
</protein>
<comment type="caution">
    <text evidence="4">The sequence shown here is derived from an EMBL/GenBank/DDBJ whole genome shotgun (WGS) entry which is preliminary data.</text>
</comment>
<organism evidence="4 5">
    <name type="scientific">Eucalyptus globulus</name>
    <name type="common">Tasmanian blue gum</name>
    <dbReference type="NCBI Taxonomy" id="34317"/>
    <lineage>
        <taxon>Eukaryota</taxon>
        <taxon>Viridiplantae</taxon>
        <taxon>Streptophyta</taxon>
        <taxon>Embryophyta</taxon>
        <taxon>Tracheophyta</taxon>
        <taxon>Spermatophyta</taxon>
        <taxon>Magnoliopsida</taxon>
        <taxon>eudicotyledons</taxon>
        <taxon>Gunneridae</taxon>
        <taxon>Pentapetalae</taxon>
        <taxon>rosids</taxon>
        <taxon>malvids</taxon>
        <taxon>Myrtales</taxon>
        <taxon>Myrtaceae</taxon>
        <taxon>Myrtoideae</taxon>
        <taxon>Eucalypteae</taxon>
        <taxon>Eucalyptus</taxon>
    </lineage>
</organism>
<keyword evidence="5" id="KW-1185">Reference proteome</keyword>
<accession>A0ABD3LK41</accession>
<evidence type="ECO:0000256" key="2">
    <source>
        <dbReference type="ARBA" id="ARBA00023043"/>
    </source>
</evidence>
<dbReference type="SMART" id="SM00248">
    <property type="entry name" value="ANK"/>
    <property type="match status" value="2"/>
</dbReference>
<dbReference type="PROSITE" id="PS50088">
    <property type="entry name" value="ANK_REPEAT"/>
    <property type="match status" value="1"/>
</dbReference>
<sequence length="119" mass="12441">MGADSNSAENAPVAATPDDVDALIDAARYGDMEDVTSLAAAGVPLDSRDDQGRTALHMAAANGHLSIVDYIISKGADVNAANAEKNTPLHWACLNGHVQVIVSSYCKDSTTSGRQLMRQ</sequence>
<proteinExistence type="predicted"/>
<evidence type="ECO:0000313" key="5">
    <source>
        <dbReference type="Proteomes" id="UP001634007"/>
    </source>
</evidence>
<dbReference type="InterPro" id="IPR002110">
    <property type="entry name" value="Ankyrin_rpt"/>
</dbReference>
<dbReference type="SUPFAM" id="SSF48403">
    <property type="entry name" value="Ankyrin repeat"/>
    <property type="match status" value="1"/>
</dbReference>
<keyword evidence="2 3" id="KW-0040">ANK repeat</keyword>
<dbReference type="AlphaFoldDB" id="A0ABD3LK41"/>
<dbReference type="Pfam" id="PF12796">
    <property type="entry name" value="Ank_2"/>
    <property type="match status" value="1"/>
</dbReference>
<dbReference type="Gene3D" id="1.25.40.20">
    <property type="entry name" value="Ankyrin repeat-containing domain"/>
    <property type="match status" value="1"/>
</dbReference>
<name>A0ABD3LK41_EUCGL</name>
<dbReference type="PANTHER" id="PTHR24171:SF8">
    <property type="entry name" value="BRCA1-ASSOCIATED RING DOMAIN PROTEIN 1"/>
    <property type="match status" value="1"/>
</dbReference>
<keyword evidence="1" id="KW-0677">Repeat</keyword>
<feature type="repeat" description="ANK" evidence="3">
    <location>
        <begin position="51"/>
        <end position="83"/>
    </location>
</feature>
<evidence type="ECO:0000256" key="3">
    <source>
        <dbReference type="PROSITE-ProRule" id="PRU00023"/>
    </source>
</evidence>
<gene>
    <name evidence="4" type="ORF">ACJRO7_012921</name>
</gene>
<dbReference type="InterPro" id="IPR036770">
    <property type="entry name" value="Ankyrin_rpt-contain_sf"/>
</dbReference>
<evidence type="ECO:0000313" key="4">
    <source>
        <dbReference type="EMBL" id="KAL3752179.1"/>
    </source>
</evidence>